<keyword evidence="3" id="KW-1185">Reference proteome</keyword>
<sequence>MDRNTVGIKNVIEGNDITAFWTVAKQLPSKPTIKNPNAFCDYCHSKGEIHTQVGGIDHRSGEFPSYPVIASQRFGDYNRAIAGRSSSGSAGTAGIPSHGGGINMAFTTPGGVLHGSGTISCSVVHNSPGYRWIVDTWATNHMVSTHELLYETQNSSSNESNKIVLILVYVDDLLITGSNSQLIQNTKTMLQAHFKIKDLGEMRYFLGLEIARNKEGIIVNQRKFTLDLISEFGMAGTKPVSTSLEVNQRFTSQEFDMHFVPQETHDDIALNDPTGYQKLIGKLLYLTMTRPVISYAVQNLSQFMHKPKKSHMDGSLRVVK</sequence>
<dbReference type="InterPro" id="IPR043502">
    <property type="entry name" value="DNA/RNA_pol_sf"/>
</dbReference>
<reference evidence="2" key="2">
    <citation type="submission" date="2019-01" db="UniProtKB">
        <authorList>
            <consortium name="EnsemblPlants"/>
        </authorList>
    </citation>
    <scope>IDENTIFICATION</scope>
    <source>
        <strain evidence="2">cv. Heinz 1706</strain>
    </source>
</reference>
<evidence type="ECO:0000259" key="1">
    <source>
        <dbReference type="Pfam" id="PF07727"/>
    </source>
</evidence>
<dbReference type="PANTHER" id="PTHR11439:SF468">
    <property type="entry name" value="REVERSE TRANSCRIPTASE TY1_COPIA-TYPE DOMAIN-CONTAINING PROTEIN"/>
    <property type="match status" value="1"/>
</dbReference>
<protein>
    <recommendedName>
        <fullName evidence="1">Reverse transcriptase Ty1/copia-type domain-containing protein</fullName>
    </recommendedName>
</protein>
<dbReference type="InterPro" id="IPR013103">
    <property type="entry name" value="RVT_2"/>
</dbReference>
<name>A0A3Q7G220_SOLLC</name>
<dbReference type="Gramene" id="Solyc04g016035.1.1">
    <property type="protein sequence ID" value="Solyc04g016035.1.1"/>
    <property type="gene ID" value="Solyc04g016035.1"/>
</dbReference>
<accession>A0A3Q7G220</accession>
<organism evidence="2">
    <name type="scientific">Solanum lycopersicum</name>
    <name type="common">Tomato</name>
    <name type="synonym">Lycopersicon esculentum</name>
    <dbReference type="NCBI Taxonomy" id="4081"/>
    <lineage>
        <taxon>Eukaryota</taxon>
        <taxon>Viridiplantae</taxon>
        <taxon>Streptophyta</taxon>
        <taxon>Embryophyta</taxon>
        <taxon>Tracheophyta</taxon>
        <taxon>Spermatophyta</taxon>
        <taxon>Magnoliopsida</taxon>
        <taxon>eudicotyledons</taxon>
        <taxon>Gunneridae</taxon>
        <taxon>Pentapetalae</taxon>
        <taxon>asterids</taxon>
        <taxon>lamiids</taxon>
        <taxon>Solanales</taxon>
        <taxon>Solanaceae</taxon>
        <taxon>Solanoideae</taxon>
        <taxon>Solaneae</taxon>
        <taxon>Solanum</taxon>
        <taxon>Solanum subgen. Lycopersicon</taxon>
    </lineage>
</organism>
<dbReference type="Pfam" id="PF07727">
    <property type="entry name" value="RVT_2"/>
    <property type="match status" value="1"/>
</dbReference>
<dbReference type="InParanoid" id="A0A3Q7G220"/>
<evidence type="ECO:0000313" key="2">
    <source>
        <dbReference type="EnsemblPlants" id="Solyc04g016035.1.1"/>
    </source>
</evidence>
<dbReference type="PANTHER" id="PTHR11439">
    <property type="entry name" value="GAG-POL-RELATED RETROTRANSPOSON"/>
    <property type="match status" value="1"/>
</dbReference>
<dbReference type="Proteomes" id="UP000004994">
    <property type="component" value="Chromosome 4"/>
</dbReference>
<feature type="domain" description="Reverse transcriptase Ty1/copia-type" evidence="1">
    <location>
        <begin position="159"/>
        <end position="243"/>
    </location>
</feature>
<dbReference type="EnsemblPlants" id="Solyc04g016035.1.1">
    <property type="protein sequence ID" value="Solyc04g016035.1.1"/>
    <property type="gene ID" value="Solyc04g016035.1"/>
</dbReference>
<dbReference type="STRING" id="4081.A0A3Q7G220"/>
<evidence type="ECO:0000313" key="3">
    <source>
        <dbReference type="Proteomes" id="UP000004994"/>
    </source>
</evidence>
<reference evidence="2" key="1">
    <citation type="journal article" date="2012" name="Nature">
        <title>The tomato genome sequence provides insights into fleshy fruit evolution.</title>
        <authorList>
            <consortium name="Tomato Genome Consortium"/>
        </authorList>
    </citation>
    <scope>NUCLEOTIDE SEQUENCE [LARGE SCALE GENOMIC DNA]</scope>
    <source>
        <strain evidence="2">cv. Heinz 1706</strain>
    </source>
</reference>
<dbReference type="AlphaFoldDB" id="A0A3Q7G220"/>
<dbReference type="SUPFAM" id="SSF56672">
    <property type="entry name" value="DNA/RNA polymerases"/>
    <property type="match status" value="1"/>
</dbReference>
<proteinExistence type="predicted"/>